<sequence>MDPAFIRETLIGRMRRHGEDLEAAMRSTARGLGVDISTLKPAADAIRREGARNRLLTEPAGVVKDLVRDELTHESWYTGEEEGDEFWPRLRAKMQLGSLSEALPEIDKASTKVVALCADPNVRRLKKRGMVVGHVQSGKTANYTAVMAKAADAGYQLFIVLAGMHNNLRRQTQVRLTKDLLDDSWAPLTTRDDDFGTVTNGSAMLKNGTKAIAVVKKNQSRLESLRTWLSEIPEDIRARVPVMILDDEADQATPNSSTNADSKTRINELVREIWAEVKTGTYVGYTATPFANVFMDPHDEEELYPADFIVDLPRPKAYFGAERLFGREPLDEEDTPSDGMDVIRYVPDEDADQLRPPSGAENRNRFDPELPPSLIEAISWFIVSTAIRHARGEAAEHSSMLIHTTHFVGPHFAMKERVDAHLQMRLRELAEGRSEVFHESFEREAARASDSATKPMPPWETVQEHLCSVAESVRVIVDNGFSRDRLDYEREDDDGEKLTETVIAIGGGTLSRGLTLEGLVVSYFVRTSNTYDTLLQMGRWFGFRPGYEDLPRIWMPRSLALEFQFLALIEEEIRQDMRRLEKMQVTPKEMGIRVRSHPGRLAIVAKNKMQHADIVWVSFSGKRLQTFIFDEFDASIQRQNIEAARKLIAEASNSSAAGVRQISGSPKWVAHDLPAATVIRFLNSYRIHPDQSSMRADHLIGWIETAASDRRWNLVIKGSAQQQTLDGTVIDLGSIDLGLPVEVPAVNRAPLTSSSKGVANIKSLLSQSDWYADLDPTLIADRKALDYTAARELRRDHANGNGLIIIYPVSKHSVPLSPAQLRTNSRRAMTSPEHLIGVGIILPDIGNDGVAEEGDYYSVTPDWEMTADSDETPPDLEGSAQFDGADRQRA</sequence>
<protein>
    <submittedName>
        <fullName evidence="3">Z1 domain-containing protein</fullName>
    </submittedName>
</protein>
<dbReference type="InterPro" id="IPR018310">
    <property type="entry name" value="Put_endonuclease_Z1-dom"/>
</dbReference>
<proteinExistence type="predicted"/>
<name>A0A4R3ZQD3_9ACTN</name>
<dbReference type="Proteomes" id="UP000295805">
    <property type="component" value="Unassembled WGS sequence"/>
</dbReference>
<dbReference type="Pfam" id="PF10593">
    <property type="entry name" value="Z1"/>
    <property type="match status" value="1"/>
</dbReference>
<reference evidence="3 4" key="1">
    <citation type="submission" date="2019-03" db="EMBL/GenBank/DDBJ databases">
        <title>Root nodule microbial communities of legume samples collected from USA, Mexico and Botswana.</title>
        <authorList>
            <person name="Hirsch A."/>
        </authorList>
    </citation>
    <scope>NUCLEOTIDE SEQUENCE [LARGE SCALE GENOMIC DNA]</scope>
    <source>
        <strain evidence="3 4">55</strain>
    </source>
</reference>
<evidence type="ECO:0000313" key="3">
    <source>
        <dbReference type="EMBL" id="TCW21178.1"/>
    </source>
</evidence>
<organism evidence="3 4">
    <name type="scientific">Dietzia cinnamea</name>
    <dbReference type="NCBI Taxonomy" id="321318"/>
    <lineage>
        <taxon>Bacteria</taxon>
        <taxon>Bacillati</taxon>
        <taxon>Actinomycetota</taxon>
        <taxon>Actinomycetes</taxon>
        <taxon>Mycobacteriales</taxon>
        <taxon>Dietziaceae</taxon>
        <taxon>Dietzia</taxon>
    </lineage>
</organism>
<dbReference type="AlphaFoldDB" id="A0A4R3ZQD3"/>
<feature type="region of interest" description="Disordered" evidence="1">
    <location>
        <begin position="348"/>
        <end position="368"/>
    </location>
</feature>
<gene>
    <name evidence="3" type="ORF">EDD19_12714</name>
</gene>
<dbReference type="RefSeq" id="WP_131886369.1">
    <property type="nucleotide sequence ID" value="NZ_CP143053.1"/>
</dbReference>
<evidence type="ECO:0000313" key="4">
    <source>
        <dbReference type="Proteomes" id="UP000295805"/>
    </source>
</evidence>
<dbReference type="GeneID" id="89529406"/>
<feature type="compositionally biased region" description="Acidic residues" evidence="1">
    <location>
        <begin position="865"/>
        <end position="874"/>
    </location>
</feature>
<evidence type="ECO:0000259" key="2">
    <source>
        <dbReference type="Pfam" id="PF10593"/>
    </source>
</evidence>
<feature type="domain" description="Putative endonuclease Z1" evidence="2">
    <location>
        <begin position="373"/>
        <end position="599"/>
    </location>
</feature>
<feature type="region of interest" description="Disordered" evidence="1">
    <location>
        <begin position="862"/>
        <end position="890"/>
    </location>
</feature>
<evidence type="ECO:0000256" key="1">
    <source>
        <dbReference type="SAM" id="MobiDB-lite"/>
    </source>
</evidence>
<accession>A0A4R3ZQD3</accession>
<comment type="caution">
    <text evidence="3">The sequence shown here is derived from an EMBL/GenBank/DDBJ whole genome shotgun (WGS) entry which is preliminary data.</text>
</comment>
<dbReference type="EMBL" id="SMCX01000027">
    <property type="protein sequence ID" value="TCW21178.1"/>
    <property type="molecule type" value="Genomic_DNA"/>
</dbReference>